<keyword evidence="8" id="KW-0418">Kinase</keyword>
<dbReference type="InterPro" id="IPR036890">
    <property type="entry name" value="HATPase_C_sf"/>
</dbReference>
<dbReference type="SMART" id="SM00387">
    <property type="entry name" value="HATPase_c"/>
    <property type="match status" value="1"/>
</dbReference>
<keyword evidence="7" id="KW-0547">Nucleotide-binding</keyword>
<evidence type="ECO:0000313" key="13">
    <source>
        <dbReference type="EMBL" id="GAH48731.1"/>
    </source>
</evidence>
<evidence type="ECO:0000256" key="10">
    <source>
        <dbReference type="ARBA" id="ARBA00023012"/>
    </source>
</evidence>
<dbReference type="Pfam" id="PF02518">
    <property type="entry name" value="HATPase_c"/>
    <property type="match status" value="1"/>
</dbReference>
<feature type="domain" description="Histidine kinase" evidence="12">
    <location>
        <begin position="1"/>
        <end position="161"/>
    </location>
</feature>
<keyword evidence="11" id="KW-0472">Membrane</keyword>
<keyword evidence="10" id="KW-0902">Two-component regulatory system</keyword>
<dbReference type="InterPro" id="IPR004358">
    <property type="entry name" value="Sig_transdc_His_kin-like_C"/>
</dbReference>
<evidence type="ECO:0000256" key="1">
    <source>
        <dbReference type="ARBA" id="ARBA00000085"/>
    </source>
</evidence>
<dbReference type="AlphaFoldDB" id="X1FSS8"/>
<dbReference type="PROSITE" id="PS50109">
    <property type="entry name" value="HIS_KIN"/>
    <property type="match status" value="1"/>
</dbReference>
<dbReference type="SUPFAM" id="SSF55874">
    <property type="entry name" value="ATPase domain of HSP90 chaperone/DNA topoisomerase II/histidine kinase"/>
    <property type="match status" value="1"/>
</dbReference>
<dbReference type="InterPro" id="IPR050736">
    <property type="entry name" value="Sensor_HK_Regulatory"/>
</dbReference>
<comment type="caution">
    <text evidence="13">The sequence shown here is derived from an EMBL/GenBank/DDBJ whole genome shotgun (WGS) entry which is preliminary data.</text>
</comment>
<keyword evidence="9" id="KW-0067">ATP-binding</keyword>
<organism evidence="13">
    <name type="scientific">marine sediment metagenome</name>
    <dbReference type="NCBI Taxonomy" id="412755"/>
    <lineage>
        <taxon>unclassified sequences</taxon>
        <taxon>metagenomes</taxon>
        <taxon>ecological metagenomes</taxon>
    </lineage>
</organism>
<evidence type="ECO:0000256" key="3">
    <source>
        <dbReference type="ARBA" id="ARBA00012438"/>
    </source>
</evidence>
<dbReference type="Gene3D" id="3.30.565.10">
    <property type="entry name" value="Histidine kinase-like ATPase, C-terminal domain"/>
    <property type="match status" value="1"/>
</dbReference>
<evidence type="ECO:0000256" key="4">
    <source>
        <dbReference type="ARBA" id="ARBA00022475"/>
    </source>
</evidence>
<evidence type="ECO:0000256" key="11">
    <source>
        <dbReference type="ARBA" id="ARBA00023136"/>
    </source>
</evidence>
<evidence type="ECO:0000256" key="6">
    <source>
        <dbReference type="ARBA" id="ARBA00022679"/>
    </source>
</evidence>
<name>X1FSS8_9ZZZZ</name>
<keyword evidence="5" id="KW-0597">Phosphoprotein</keyword>
<evidence type="ECO:0000259" key="12">
    <source>
        <dbReference type="PROSITE" id="PS50109"/>
    </source>
</evidence>
<dbReference type="EC" id="2.7.13.3" evidence="3"/>
<accession>X1FSS8</accession>
<dbReference type="FunFam" id="3.30.565.10:FF:000023">
    <property type="entry name" value="PAS domain-containing sensor histidine kinase"/>
    <property type="match status" value="1"/>
</dbReference>
<comment type="catalytic activity">
    <reaction evidence="1">
        <text>ATP + protein L-histidine = ADP + protein N-phospho-L-histidine.</text>
        <dbReference type="EC" id="2.7.13.3"/>
    </reaction>
</comment>
<keyword evidence="4" id="KW-1003">Cell membrane</keyword>
<dbReference type="PANTHER" id="PTHR43711:SF26">
    <property type="entry name" value="SENSOR HISTIDINE KINASE RCSC"/>
    <property type="match status" value="1"/>
</dbReference>
<protein>
    <recommendedName>
        <fullName evidence="3">histidine kinase</fullName>
        <ecNumber evidence="3">2.7.13.3</ecNumber>
    </recommendedName>
</protein>
<dbReference type="EMBL" id="BARU01019066">
    <property type="protein sequence ID" value="GAH48731.1"/>
    <property type="molecule type" value="Genomic_DNA"/>
</dbReference>
<evidence type="ECO:0000256" key="8">
    <source>
        <dbReference type="ARBA" id="ARBA00022777"/>
    </source>
</evidence>
<evidence type="ECO:0000256" key="7">
    <source>
        <dbReference type="ARBA" id="ARBA00022741"/>
    </source>
</evidence>
<reference evidence="13" key="1">
    <citation type="journal article" date="2014" name="Front. Microbiol.">
        <title>High frequency of phylogenetically diverse reductive dehalogenase-homologous genes in deep subseafloor sedimentary metagenomes.</title>
        <authorList>
            <person name="Kawai M."/>
            <person name="Futagami T."/>
            <person name="Toyoda A."/>
            <person name="Takaki Y."/>
            <person name="Nishi S."/>
            <person name="Hori S."/>
            <person name="Arai W."/>
            <person name="Tsubouchi T."/>
            <person name="Morono Y."/>
            <person name="Uchiyama I."/>
            <person name="Ito T."/>
            <person name="Fujiyama A."/>
            <person name="Inagaki F."/>
            <person name="Takami H."/>
        </authorList>
    </citation>
    <scope>NUCLEOTIDE SEQUENCE</scope>
    <source>
        <strain evidence="13">Expedition CK06-06</strain>
    </source>
</reference>
<sequence>MESGKLKYNFVESSISDIANDVAIDFREQFNKKNINFEINLLSTPPIKIDTERIKQVISNFLSNAVKFTKSSGVVKLKVEDKKNNIMISVSDTGAGISPEKQKKIFDRFYQVGDSLTREQGGFGLGLSIVESIVEAHKGKVWVESEINKGSTFYVSLPKKI</sequence>
<dbReference type="PRINTS" id="PR00344">
    <property type="entry name" value="BCTRLSENSOR"/>
</dbReference>
<evidence type="ECO:0000256" key="9">
    <source>
        <dbReference type="ARBA" id="ARBA00022840"/>
    </source>
</evidence>
<dbReference type="InterPro" id="IPR003594">
    <property type="entry name" value="HATPase_dom"/>
</dbReference>
<dbReference type="GO" id="GO:0000160">
    <property type="term" value="P:phosphorelay signal transduction system"/>
    <property type="evidence" value="ECO:0007669"/>
    <property type="project" value="UniProtKB-KW"/>
</dbReference>
<dbReference type="PANTHER" id="PTHR43711">
    <property type="entry name" value="TWO-COMPONENT HISTIDINE KINASE"/>
    <property type="match status" value="1"/>
</dbReference>
<evidence type="ECO:0000256" key="5">
    <source>
        <dbReference type="ARBA" id="ARBA00022553"/>
    </source>
</evidence>
<keyword evidence="6" id="KW-0808">Transferase</keyword>
<comment type="subcellular location">
    <subcellularLocation>
        <location evidence="2">Cell membrane</location>
    </subcellularLocation>
</comment>
<dbReference type="GO" id="GO:0004673">
    <property type="term" value="F:protein histidine kinase activity"/>
    <property type="evidence" value="ECO:0007669"/>
    <property type="project" value="UniProtKB-EC"/>
</dbReference>
<evidence type="ECO:0000256" key="2">
    <source>
        <dbReference type="ARBA" id="ARBA00004236"/>
    </source>
</evidence>
<proteinExistence type="predicted"/>
<dbReference type="GO" id="GO:0005524">
    <property type="term" value="F:ATP binding"/>
    <property type="evidence" value="ECO:0007669"/>
    <property type="project" value="UniProtKB-KW"/>
</dbReference>
<gene>
    <name evidence="13" type="ORF">S03H2_31444</name>
</gene>
<dbReference type="GO" id="GO:0005886">
    <property type="term" value="C:plasma membrane"/>
    <property type="evidence" value="ECO:0007669"/>
    <property type="project" value="UniProtKB-SubCell"/>
</dbReference>
<dbReference type="InterPro" id="IPR005467">
    <property type="entry name" value="His_kinase_dom"/>
</dbReference>
<dbReference type="CDD" id="cd16922">
    <property type="entry name" value="HATPase_EvgS-ArcB-TorS-like"/>
    <property type="match status" value="1"/>
</dbReference>